<gene>
    <name evidence="1" type="ORF">MANES_01G154000</name>
</gene>
<dbReference type="AlphaFoldDB" id="A0A2C9WND7"/>
<dbReference type="EMBL" id="CM004387">
    <property type="protein sequence ID" value="OAY60976.1"/>
    <property type="molecule type" value="Genomic_DNA"/>
</dbReference>
<protein>
    <submittedName>
        <fullName evidence="1">Uncharacterized protein</fullName>
    </submittedName>
</protein>
<sequence length="84" mass="9422">MIIRFCKFDRITILSAEQALKLAESPRSRHKLNKERTSAQSVEARIDGGACLSIDIWAKGSESISELIKFIYGCCSFTNHPFVS</sequence>
<evidence type="ECO:0000313" key="1">
    <source>
        <dbReference type="EMBL" id="OAY60976.1"/>
    </source>
</evidence>
<organism evidence="1">
    <name type="scientific">Manihot esculenta</name>
    <name type="common">Cassava</name>
    <name type="synonym">Jatropha manihot</name>
    <dbReference type="NCBI Taxonomy" id="3983"/>
    <lineage>
        <taxon>Eukaryota</taxon>
        <taxon>Viridiplantae</taxon>
        <taxon>Streptophyta</taxon>
        <taxon>Embryophyta</taxon>
        <taxon>Tracheophyta</taxon>
        <taxon>Spermatophyta</taxon>
        <taxon>Magnoliopsida</taxon>
        <taxon>eudicotyledons</taxon>
        <taxon>Gunneridae</taxon>
        <taxon>Pentapetalae</taxon>
        <taxon>rosids</taxon>
        <taxon>fabids</taxon>
        <taxon>Malpighiales</taxon>
        <taxon>Euphorbiaceae</taxon>
        <taxon>Crotonoideae</taxon>
        <taxon>Manihoteae</taxon>
        <taxon>Manihot</taxon>
    </lineage>
</organism>
<proteinExistence type="predicted"/>
<reference evidence="1" key="1">
    <citation type="submission" date="2016-02" db="EMBL/GenBank/DDBJ databases">
        <title>WGS assembly of Manihot esculenta.</title>
        <authorList>
            <person name="Bredeson J.V."/>
            <person name="Prochnik S.E."/>
            <person name="Lyons J.B."/>
            <person name="Schmutz J."/>
            <person name="Grimwood J."/>
            <person name="Vrebalov J."/>
            <person name="Bart R.S."/>
            <person name="Amuge T."/>
            <person name="Ferguson M.E."/>
            <person name="Green R."/>
            <person name="Putnam N."/>
            <person name="Stites J."/>
            <person name="Rounsley S."/>
            <person name="Rokhsar D.S."/>
        </authorList>
    </citation>
    <scope>NUCLEOTIDE SEQUENCE [LARGE SCALE GENOMIC DNA]</scope>
    <source>
        <tissue evidence="1">Leaf</tissue>
    </source>
</reference>
<accession>A0A2C9WND7</accession>
<name>A0A2C9WND7_MANES</name>